<gene>
    <name evidence="1" type="ORF">QBC40DRAFT_300381</name>
</gene>
<dbReference type="EMBL" id="MU863987">
    <property type="protein sequence ID" value="KAK4196354.1"/>
    <property type="molecule type" value="Genomic_DNA"/>
</dbReference>
<organism evidence="1 2">
    <name type="scientific">Triangularia verruculosa</name>
    <dbReference type="NCBI Taxonomy" id="2587418"/>
    <lineage>
        <taxon>Eukaryota</taxon>
        <taxon>Fungi</taxon>
        <taxon>Dikarya</taxon>
        <taxon>Ascomycota</taxon>
        <taxon>Pezizomycotina</taxon>
        <taxon>Sordariomycetes</taxon>
        <taxon>Sordariomycetidae</taxon>
        <taxon>Sordariales</taxon>
        <taxon>Podosporaceae</taxon>
        <taxon>Triangularia</taxon>
    </lineage>
</organism>
<evidence type="ECO:0000313" key="1">
    <source>
        <dbReference type="EMBL" id="KAK4196354.1"/>
    </source>
</evidence>
<keyword evidence="2" id="KW-1185">Reference proteome</keyword>
<reference evidence="1" key="1">
    <citation type="journal article" date="2023" name="Mol. Phylogenet. Evol.">
        <title>Genome-scale phylogeny and comparative genomics of the fungal order Sordariales.</title>
        <authorList>
            <person name="Hensen N."/>
            <person name="Bonometti L."/>
            <person name="Westerberg I."/>
            <person name="Brannstrom I.O."/>
            <person name="Guillou S."/>
            <person name="Cros-Aarteil S."/>
            <person name="Calhoun S."/>
            <person name="Haridas S."/>
            <person name="Kuo A."/>
            <person name="Mondo S."/>
            <person name="Pangilinan J."/>
            <person name="Riley R."/>
            <person name="LaButti K."/>
            <person name="Andreopoulos B."/>
            <person name="Lipzen A."/>
            <person name="Chen C."/>
            <person name="Yan M."/>
            <person name="Daum C."/>
            <person name="Ng V."/>
            <person name="Clum A."/>
            <person name="Steindorff A."/>
            <person name="Ohm R.A."/>
            <person name="Martin F."/>
            <person name="Silar P."/>
            <person name="Natvig D.O."/>
            <person name="Lalanne C."/>
            <person name="Gautier V."/>
            <person name="Ament-Velasquez S.L."/>
            <person name="Kruys A."/>
            <person name="Hutchinson M.I."/>
            <person name="Powell A.J."/>
            <person name="Barry K."/>
            <person name="Miller A.N."/>
            <person name="Grigoriev I.V."/>
            <person name="Debuchy R."/>
            <person name="Gladieux P."/>
            <person name="Hiltunen Thoren M."/>
            <person name="Johannesson H."/>
        </authorList>
    </citation>
    <scope>NUCLEOTIDE SEQUENCE</scope>
    <source>
        <strain evidence="1">CBS 315.58</strain>
    </source>
</reference>
<dbReference type="Proteomes" id="UP001303160">
    <property type="component" value="Unassembled WGS sequence"/>
</dbReference>
<sequence length="261" mass="28974">MSDSIEALRTLRALHLGIPLVRRYSLVSTAGRGLCWQPAFHLNDLLFCRSACPNSGARDVVSVLGHLSSIATSSWDGWKRWRSIGVRANYCSSLGSVAFAVPSRLAQISTTDLLLDHGGNGVQDHRLLQLVLDRCSSKSMLSANNCIPVVPQTKDNAPHSLKSILLVKPRHDLGEQYREPAISRIRFMAHREHASRCKEPNFDRLRLPYFANISGGTELSTVVIVCRSSAVVLFSDELSRPWLKHPEPLQQTAVETMQRVA</sequence>
<accession>A0AAN6X920</accession>
<comment type="caution">
    <text evidence="1">The sequence shown here is derived from an EMBL/GenBank/DDBJ whole genome shotgun (WGS) entry which is preliminary data.</text>
</comment>
<proteinExistence type="predicted"/>
<name>A0AAN6X920_9PEZI</name>
<evidence type="ECO:0000313" key="2">
    <source>
        <dbReference type="Proteomes" id="UP001303160"/>
    </source>
</evidence>
<protein>
    <submittedName>
        <fullName evidence="1">Uncharacterized protein</fullName>
    </submittedName>
</protein>
<reference evidence="1" key="2">
    <citation type="submission" date="2023-05" db="EMBL/GenBank/DDBJ databases">
        <authorList>
            <consortium name="Lawrence Berkeley National Laboratory"/>
            <person name="Steindorff A."/>
            <person name="Hensen N."/>
            <person name="Bonometti L."/>
            <person name="Westerberg I."/>
            <person name="Brannstrom I.O."/>
            <person name="Guillou S."/>
            <person name="Cros-Aarteil S."/>
            <person name="Calhoun S."/>
            <person name="Haridas S."/>
            <person name="Kuo A."/>
            <person name="Mondo S."/>
            <person name="Pangilinan J."/>
            <person name="Riley R."/>
            <person name="Labutti K."/>
            <person name="Andreopoulos B."/>
            <person name="Lipzen A."/>
            <person name="Chen C."/>
            <person name="Yanf M."/>
            <person name="Daum C."/>
            <person name="Ng V."/>
            <person name="Clum A."/>
            <person name="Ohm R."/>
            <person name="Martin F."/>
            <person name="Silar P."/>
            <person name="Natvig D."/>
            <person name="Lalanne C."/>
            <person name="Gautier V."/>
            <person name="Ament-Velasquez S.L."/>
            <person name="Kruys A."/>
            <person name="Hutchinson M.I."/>
            <person name="Powell A.J."/>
            <person name="Barry K."/>
            <person name="Miller A.N."/>
            <person name="Grigoriev I.V."/>
            <person name="Debuchy R."/>
            <person name="Gladieux P."/>
            <person name="Thoren M.H."/>
            <person name="Johannesson H."/>
        </authorList>
    </citation>
    <scope>NUCLEOTIDE SEQUENCE</scope>
    <source>
        <strain evidence="1">CBS 315.58</strain>
    </source>
</reference>
<dbReference type="AlphaFoldDB" id="A0AAN6X920"/>